<keyword evidence="1" id="KW-0732">Signal</keyword>
<name>A0A7W9KES6_9PSEU</name>
<evidence type="ECO:0000313" key="3">
    <source>
        <dbReference type="Proteomes" id="UP000585638"/>
    </source>
</evidence>
<feature type="chain" id="PRO_5030914620" evidence="1">
    <location>
        <begin position="23"/>
        <end position="376"/>
    </location>
</feature>
<comment type="caution">
    <text evidence="2">The sequence shown here is derived from an EMBL/GenBank/DDBJ whole genome shotgun (WGS) entry which is preliminary data.</text>
</comment>
<evidence type="ECO:0000256" key="1">
    <source>
        <dbReference type="SAM" id="SignalP"/>
    </source>
</evidence>
<feature type="signal peptide" evidence="1">
    <location>
        <begin position="1"/>
        <end position="22"/>
    </location>
</feature>
<gene>
    <name evidence="2" type="ORF">BJ998_002496</name>
</gene>
<accession>A0A7W9KES6</accession>
<sequence>MSIRAVLLAVLTVVAVAVPANATTPATKFTAVTPQRVLDTRDGTGVGVEGDHLVLDLSGAVPAGTAAVVLNLTGAEANVDSVVIVWPDGEARPNTSNLNVSQRQTAANLTTVSLPANRKLDVWVHGDLGVIADLAGYYAETGSGYRGHAPQRVMDTRTGGGPVGPHGTTVLDLSSVLPATATAVVFNLTATDTTASTFVTAWPDGIPRPSASSLNLAPGQTRANLVTVALPASRKIDLYNHLGSVDLIADVSGYYDSSGGDWFFPGPPRRVIDTRDSSPVGPGGVLNVDVSQQTVLSASAVAVNITATDATASTFLTAWPTGFDRPDASTLNLGAGQTVPNMALVSLNQKSFSVYNLAGAVDVIVDIAGYFSPSQP</sequence>
<protein>
    <submittedName>
        <fullName evidence="2">Uncharacterized protein</fullName>
    </submittedName>
</protein>
<keyword evidence="3" id="KW-1185">Reference proteome</keyword>
<evidence type="ECO:0000313" key="2">
    <source>
        <dbReference type="EMBL" id="MBB5891300.1"/>
    </source>
</evidence>
<dbReference type="Proteomes" id="UP000585638">
    <property type="component" value="Unassembled WGS sequence"/>
</dbReference>
<reference evidence="2 3" key="1">
    <citation type="submission" date="2020-08" db="EMBL/GenBank/DDBJ databases">
        <title>Sequencing the genomes of 1000 actinobacteria strains.</title>
        <authorList>
            <person name="Klenk H.-P."/>
        </authorList>
    </citation>
    <scope>NUCLEOTIDE SEQUENCE [LARGE SCALE GENOMIC DNA]</scope>
    <source>
        <strain evidence="2 3">DSM 43851</strain>
    </source>
</reference>
<dbReference type="RefSeq" id="WP_184861313.1">
    <property type="nucleotide sequence ID" value="NZ_BAAAWY010000031.1"/>
</dbReference>
<proteinExistence type="predicted"/>
<dbReference type="AlphaFoldDB" id="A0A7W9KES6"/>
<dbReference type="EMBL" id="JACHIR010000001">
    <property type="protein sequence ID" value="MBB5891300.1"/>
    <property type="molecule type" value="Genomic_DNA"/>
</dbReference>
<organism evidence="2 3">
    <name type="scientific">Kutzneria kofuensis</name>
    <dbReference type="NCBI Taxonomy" id="103725"/>
    <lineage>
        <taxon>Bacteria</taxon>
        <taxon>Bacillati</taxon>
        <taxon>Actinomycetota</taxon>
        <taxon>Actinomycetes</taxon>
        <taxon>Pseudonocardiales</taxon>
        <taxon>Pseudonocardiaceae</taxon>
        <taxon>Kutzneria</taxon>
    </lineage>
</organism>